<sequence length="182" mass="19727">MSRPQPQTIGFDCTFNENRVNFHECNLIQTIHPNGSLSYGSPLLHSAQQKPTSGWTLLRTHRHKPQPGNQTTSVNGRWEPERTGRRLWGACDHPEGIQDSSGRLSRSGAPTGSPRADMFDVPGGITEQIEMRPVVFGALKPSATFCDPCGNVGRNATAVSADAFSIGAASSVKLDLAFLRLD</sequence>
<organism evidence="2 3">
    <name type="scientific">Rosistilla ulvae</name>
    <dbReference type="NCBI Taxonomy" id="1930277"/>
    <lineage>
        <taxon>Bacteria</taxon>
        <taxon>Pseudomonadati</taxon>
        <taxon>Planctomycetota</taxon>
        <taxon>Planctomycetia</taxon>
        <taxon>Pirellulales</taxon>
        <taxon>Pirellulaceae</taxon>
        <taxon>Rosistilla</taxon>
    </lineage>
</organism>
<evidence type="ECO:0000256" key="1">
    <source>
        <dbReference type="SAM" id="MobiDB-lite"/>
    </source>
</evidence>
<dbReference type="KEGG" id="ruv:EC9_01970"/>
<reference evidence="2 3" key="1">
    <citation type="submission" date="2019-02" db="EMBL/GenBank/DDBJ databases">
        <title>Deep-cultivation of Planctomycetes and their phenomic and genomic characterization uncovers novel biology.</title>
        <authorList>
            <person name="Wiegand S."/>
            <person name="Jogler M."/>
            <person name="Boedeker C."/>
            <person name="Pinto D."/>
            <person name="Vollmers J."/>
            <person name="Rivas-Marin E."/>
            <person name="Kohn T."/>
            <person name="Peeters S.H."/>
            <person name="Heuer A."/>
            <person name="Rast P."/>
            <person name="Oberbeckmann S."/>
            <person name="Bunk B."/>
            <person name="Jeske O."/>
            <person name="Meyerdierks A."/>
            <person name="Storesund J.E."/>
            <person name="Kallscheuer N."/>
            <person name="Luecker S."/>
            <person name="Lage O.M."/>
            <person name="Pohl T."/>
            <person name="Merkel B.J."/>
            <person name="Hornburger P."/>
            <person name="Mueller R.-W."/>
            <person name="Bruemmer F."/>
            <person name="Labrenz M."/>
            <person name="Spormann A.M."/>
            <person name="Op den Camp H."/>
            <person name="Overmann J."/>
            <person name="Amann R."/>
            <person name="Jetten M.S.M."/>
            <person name="Mascher T."/>
            <person name="Medema M.H."/>
            <person name="Devos D.P."/>
            <person name="Kaster A.-K."/>
            <person name="Ovreas L."/>
            <person name="Rohde M."/>
            <person name="Galperin M.Y."/>
            <person name="Jogler C."/>
        </authorList>
    </citation>
    <scope>NUCLEOTIDE SEQUENCE [LARGE SCALE GENOMIC DNA]</scope>
    <source>
        <strain evidence="2 3">EC9</strain>
    </source>
</reference>
<feature type="region of interest" description="Disordered" evidence="1">
    <location>
        <begin position="59"/>
        <end position="80"/>
    </location>
</feature>
<dbReference type="AlphaFoldDB" id="A0A517LTX0"/>
<accession>A0A517LTX0</accession>
<evidence type="ECO:0000313" key="2">
    <source>
        <dbReference type="EMBL" id="QDS86039.1"/>
    </source>
</evidence>
<protein>
    <submittedName>
        <fullName evidence="2">Uncharacterized protein</fullName>
    </submittedName>
</protein>
<name>A0A517LTX0_9BACT</name>
<gene>
    <name evidence="2" type="ORF">EC9_01970</name>
</gene>
<feature type="compositionally biased region" description="Polar residues" evidence="1">
    <location>
        <begin position="98"/>
        <end position="110"/>
    </location>
</feature>
<evidence type="ECO:0000313" key="3">
    <source>
        <dbReference type="Proteomes" id="UP000319557"/>
    </source>
</evidence>
<dbReference type="Proteomes" id="UP000319557">
    <property type="component" value="Chromosome"/>
</dbReference>
<keyword evidence="3" id="KW-1185">Reference proteome</keyword>
<dbReference type="EMBL" id="CP036261">
    <property type="protein sequence ID" value="QDS86039.1"/>
    <property type="molecule type" value="Genomic_DNA"/>
</dbReference>
<feature type="region of interest" description="Disordered" evidence="1">
    <location>
        <begin position="92"/>
        <end position="118"/>
    </location>
</feature>
<proteinExistence type="predicted"/>